<dbReference type="EC" id="2.3.1.51" evidence="4"/>
<dbReference type="PANTHER" id="PTHR10434:SF66">
    <property type="entry name" value="PHOSPHOLIPID_GLYCEROL ACYLTRANSFERASE DOMAIN-CONTAINING PROTEIN"/>
    <property type="match status" value="1"/>
</dbReference>
<dbReference type="NCBIfam" id="TIGR00530">
    <property type="entry name" value="AGP_acyltrn"/>
    <property type="match status" value="1"/>
</dbReference>
<sequence length="221" mass="24413">MIISTLIFGSIAASLALLVNPRIASFIGGVIWARFLGLITPMLVRVTGRENINKKQSYVIISNHQSHYDVLVLYGWLGIDFKWVMKQELRKIPGLGIGCEKIGHIFIDRSNRERSLASINAAKEKIVDGTSVIFFPEGTRGETGELGEFKKGAFKLALEMKLPILPITIKGTSQILPPRTFNLKPGIVSMVIHPAIDVQDHNEDTLPDLMMTAHQIIASAL</sequence>
<keyword evidence="4" id="KW-0443">Lipid metabolism</keyword>
<comment type="similarity">
    <text evidence="1 4">Belongs to the 1-acyl-sn-glycerol-3-phosphate acyltransferase family.</text>
</comment>
<accession>A0ABV6YVG4</accession>
<name>A0ABV6YVG4_UNCC1</name>
<dbReference type="SUPFAM" id="SSF69593">
    <property type="entry name" value="Glycerol-3-phosphate (1)-acyltransferase"/>
    <property type="match status" value="1"/>
</dbReference>
<evidence type="ECO:0000313" key="6">
    <source>
        <dbReference type="EMBL" id="MFC1850192.1"/>
    </source>
</evidence>
<evidence type="ECO:0000313" key="7">
    <source>
        <dbReference type="Proteomes" id="UP001594351"/>
    </source>
</evidence>
<evidence type="ECO:0000256" key="1">
    <source>
        <dbReference type="ARBA" id="ARBA00008655"/>
    </source>
</evidence>
<organism evidence="6 7">
    <name type="scientific">candidate division CSSED10-310 bacterium</name>
    <dbReference type="NCBI Taxonomy" id="2855610"/>
    <lineage>
        <taxon>Bacteria</taxon>
        <taxon>Bacteria division CSSED10-310</taxon>
    </lineage>
</organism>
<dbReference type="GO" id="GO:0016746">
    <property type="term" value="F:acyltransferase activity"/>
    <property type="evidence" value="ECO:0007669"/>
    <property type="project" value="UniProtKB-KW"/>
</dbReference>
<keyword evidence="4" id="KW-0594">Phospholipid biosynthesis</keyword>
<dbReference type="PANTHER" id="PTHR10434">
    <property type="entry name" value="1-ACYL-SN-GLYCEROL-3-PHOSPHATE ACYLTRANSFERASE"/>
    <property type="match status" value="1"/>
</dbReference>
<dbReference type="Pfam" id="PF01553">
    <property type="entry name" value="Acyltransferase"/>
    <property type="match status" value="1"/>
</dbReference>
<keyword evidence="4" id="KW-0444">Lipid biosynthesis</keyword>
<keyword evidence="2 4" id="KW-0808">Transferase</keyword>
<evidence type="ECO:0000256" key="4">
    <source>
        <dbReference type="RuleBase" id="RU361267"/>
    </source>
</evidence>
<comment type="caution">
    <text evidence="6">The sequence shown here is derived from an EMBL/GenBank/DDBJ whole genome shotgun (WGS) entry which is preliminary data.</text>
</comment>
<dbReference type="CDD" id="cd07989">
    <property type="entry name" value="LPLAT_AGPAT-like"/>
    <property type="match status" value="1"/>
</dbReference>
<evidence type="ECO:0000256" key="3">
    <source>
        <dbReference type="ARBA" id="ARBA00023315"/>
    </source>
</evidence>
<dbReference type="SMART" id="SM00563">
    <property type="entry name" value="PlsC"/>
    <property type="match status" value="1"/>
</dbReference>
<keyword evidence="7" id="KW-1185">Reference proteome</keyword>
<keyword evidence="3 4" id="KW-0012">Acyltransferase</keyword>
<evidence type="ECO:0000259" key="5">
    <source>
        <dbReference type="SMART" id="SM00563"/>
    </source>
</evidence>
<dbReference type="InterPro" id="IPR002123">
    <property type="entry name" value="Plipid/glycerol_acylTrfase"/>
</dbReference>
<evidence type="ECO:0000256" key="2">
    <source>
        <dbReference type="ARBA" id="ARBA00022679"/>
    </source>
</evidence>
<feature type="domain" description="Phospholipid/glycerol acyltransferase" evidence="5">
    <location>
        <begin position="58"/>
        <end position="172"/>
    </location>
</feature>
<dbReference type="InterPro" id="IPR004552">
    <property type="entry name" value="AGP_acyltrans"/>
</dbReference>
<proteinExistence type="inferred from homology"/>
<gene>
    <name evidence="6" type="ORF">ACFL27_08380</name>
</gene>
<protein>
    <recommendedName>
        <fullName evidence="4">1-acyl-sn-glycerol-3-phosphate acyltransferase</fullName>
        <ecNumber evidence="4">2.3.1.51</ecNumber>
    </recommendedName>
</protein>
<keyword evidence="4" id="KW-1208">Phospholipid metabolism</keyword>
<reference evidence="6 7" key="1">
    <citation type="submission" date="2024-09" db="EMBL/GenBank/DDBJ databases">
        <title>Laminarin stimulates single cell rates of sulfate reduction while oxygen inhibits transcriptomic activity in coastal marine sediment.</title>
        <authorList>
            <person name="Lindsay M."/>
            <person name="Orcutt B."/>
            <person name="Emerson D."/>
            <person name="Stepanauskas R."/>
            <person name="D'Angelo T."/>
        </authorList>
    </citation>
    <scope>NUCLEOTIDE SEQUENCE [LARGE SCALE GENOMIC DNA]</scope>
    <source>
        <strain evidence="6">SAG AM-311-K15</strain>
    </source>
</reference>
<comment type="domain">
    <text evidence="4">The HXXXXD motif is essential for acyltransferase activity and may constitute the binding site for the phosphate moiety of the glycerol-3-phosphate.</text>
</comment>
<comment type="catalytic activity">
    <reaction evidence="4">
        <text>a 1-acyl-sn-glycero-3-phosphate + an acyl-CoA = a 1,2-diacyl-sn-glycero-3-phosphate + CoA</text>
        <dbReference type="Rhea" id="RHEA:19709"/>
        <dbReference type="ChEBI" id="CHEBI:57287"/>
        <dbReference type="ChEBI" id="CHEBI:57970"/>
        <dbReference type="ChEBI" id="CHEBI:58342"/>
        <dbReference type="ChEBI" id="CHEBI:58608"/>
        <dbReference type="EC" id="2.3.1.51"/>
    </reaction>
</comment>
<dbReference type="Proteomes" id="UP001594351">
    <property type="component" value="Unassembled WGS sequence"/>
</dbReference>
<dbReference type="EMBL" id="JBHPBY010000082">
    <property type="protein sequence ID" value="MFC1850192.1"/>
    <property type="molecule type" value="Genomic_DNA"/>
</dbReference>